<dbReference type="InterPro" id="IPR006818">
    <property type="entry name" value="ASF1-like"/>
</dbReference>
<dbReference type="GO" id="GO:0000785">
    <property type="term" value="C:chromatin"/>
    <property type="evidence" value="ECO:0007669"/>
    <property type="project" value="TreeGrafter"/>
</dbReference>
<name>A0AAN8FK31_TRICO</name>
<keyword evidence="6" id="KW-0539">Nucleus</keyword>
<evidence type="ECO:0000313" key="9">
    <source>
        <dbReference type="Proteomes" id="UP001331761"/>
    </source>
</evidence>
<protein>
    <submittedName>
        <fullName evidence="8">Histone chaperone asf-1</fullName>
    </submittedName>
</protein>
<dbReference type="PANTHER" id="PTHR12040">
    <property type="entry name" value="ANTI-SILENCING PROTEIN 1"/>
    <property type="match status" value="1"/>
</dbReference>
<feature type="compositionally biased region" description="Polar residues" evidence="7">
    <location>
        <begin position="292"/>
        <end position="301"/>
    </location>
</feature>
<dbReference type="InterPro" id="IPR017282">
    <property type="entry name" value="Hist_deposition_Asf1"/>
</dbReference>
<dbReference type="Gene3D" id="2.60.40.1490">
    <property type="entry name" value="Histone chaperone ASF1-like"/>
    <property type="match status" value="1"/>
</dbReference>
<gene>
    <name evidence="8" type="ORF">GCK32_000436</name>
</gene>
<dbReference type="GO" id="GO:0005634">
    <property type="term" value="C:nucleus"/>
    <property type="evidence" value="ECO:0007669"/>
    <property type="project" value="UniProtKB-SubCell"/>
</dbReference>
<dbReference type="GO" id="GO:0006335">
    <property type="term" value="P:DNA replication-dependent chromatin assembly"/>
    <property type="evidence" value="ECO:0007669"/>
    <property type="project" value="TreeGrafter"/>
</dbReference>
<dbReference type="GO" id="GO:0006337">
    <property type="term" value="P:nucleosome disassembly"/>
    <property type="evidence" value="ECO:0007669"/>
    <property type="project" value="InterPro"/>
</dbReference>
<dbReference type="EMBL" id="WIXE01009766">
    <property type="protein sequence ID" value="KAK5978155.1"/>
    <property type="molecule type" value="Genomic_DNA"/>
</dbReference>
<dbReference type="PIRSF" id="PIRSF037759">
    <property type="entry name" value="Histone_Asf1"/>
    <property type="match status" value="1"/>
</dbReference>
<comment type="similarity">
    <text evidence="2">Belongs to the ASF1 family.</text>
</comment>
<dbReference type="SUPFAM" id="SSF101546">
    <property type="entry name" value="ASF1-like"/>
    <property type="match status" value="1"/>
</dbReference>
<evidence type="ECO:0000256" key="2">
    <source>
        <dbReference type="ARBA" id="ARBA00006051"/>
    </source>
</evidence>
<evidence type="ECO:0000256" key="4">
    <source>
        <dbReference type="ARBA" id="ARBA00023163"/>
    </source>
</evidence>
<accession>A0AAN8FK31</accession>
<keyword evidence="4" id="KW-0804">Transcription</keyword>
<dbReference type="Proteomes" id="UP001331761">
    <property type="component" value="Unassembled WGS sequence"/>
</dbReference>
<dbReference type="GO" id="GO:0042393">
    <property type="term" value="F:histone binding"/>
    <property type="evidence" value="ECO:0007669"/>
    <property type="project" value="InterPro"/>
</dbReference>
<feature type="compositionally biased region" description="Acidic residues" evidence="7">
    <location>
        <begin position="181"/>
        <end position="231"/>
    </location>
</feature>
<feature type="compositionally biased region" description="Acidic residues" evidence="7">
    <location>
        <begin position="240"/>
        <end position="250"/>
    </location>
</feature>
<feature type="compositionally biased region" description="Low complexity" evidence="7">
    <location>
        <begin position="251"/>
        <end position="267"/>
    </location>
</feature>
<feature type="region of interest" description="Disordered" evidence="7">
    <location>
        <begin position="150"/>
        <end position="301"/>
    </location>
</feature>
<keyword evidence="5" id="KW-0143">Chaperone</keyword>
<reference evidence="8 9" key="1">
    <citation type="submission" date="2019-10" db="EMBL/GenBank/DDBJ databases">
        <title>Assembly and Annotation for the nematode Trichostrongylus colubriformis.</title>
        <authorList>
            <person name="Martin J."/>
        </authorList>
    </citation>
    <scope>NUCLEOTIDE SEQUENCE [LARGE SCALE GENOMIC DNA]</scope>
    <source>
        <strain evidence="8">G859</strain>
        <tissue evidence="8">Whole worm</tissue>
    </source>
</reference>
<comment type="subcellular location">
    <subcellularLocation>
        <location evidence="1">Nucleus</location>
    </subcellularLocation>
</comment>
<evidence type="ECO:0000256" key="3">
    <source>
        <dbReference type="ARBA" id="ARBA00023015"/>
    </source>
</evidence>
<evidence type="ECO:0000313" key="8">
    <source>
        <dbReference type="EMBL" id="KAK5978155.1"/>
    </source>
</evidence>
<dbReference type="AlphaFoldDB" id="A0AAN8FK31"/>
<comment type="caution">
    <text evidence="8">The sequence shown here is derived from an EMBL/GenBank/DDBJ whole genome shotgun (WGS) entry which is preliminary data.</text>
</comment>
<evidence type="ECO:0000256" key="7">
    <source>
        <dbReference type="SAM" id="MobiDB-lite"/>
    </source>
</evidence>
<feature type="compositionally biased region" description="Basic and acidic residues" evidence="7">
    <location>
        <begin position="273"/>
        <end position="286"/>
    </location>
</feature>
<dbReference type="PANTHER" id="PTHR12040:SF0">
    <property type="entry name" value="HISTONE CHAPERONE ASF1"/>
    <property type="match status" value="1"/>
</dbReference>
<dbReference type="GO" id="GO:0006334">
    <property type="term" value="P:nucleosome assembly"/>
    <property type="evidence" value="ECO:0007669"/>
    <property type="project" value="InterPro"/>
</dbReference>
<evidence type="ECO:0000256" key="1">
    <source>
        <dbReference type="ARBA" id="ARBA00004123"/>
    </source>
</evidence>
<organism evidence="8 9">
    <name type="scientific">Trichostrongylus colubriformis</name>
    <name type="common">Black scour worm</name>
    <dbReference type="NCBI Taxonomy" id="6319"/>
    <lineage>
        <taxon>Eukaryota</taxon>
        <taxon>Metazoa</taxon>
        <taxon>Ecdysozoa</taxon>
        <taxon>Nematoda</taxon>
        <taxon>Chromadorea</taxon>
        <taxon>Rhabditida</taxon>
        <taxon>Rhabditina</taxon>
        <taxon>Rhabditomorpha</taxon>
        <taxon>Strongyloidea</taxon>
        <taxon>Trichostrongylidae</taxon>
        <taxon>Trichostrongylus</taxon>
    </lineage>
</organism>
<evidence type="ECO:0000256" key="5">
    <source>
        <dbReference type="ARBA" id="ARBA00023186"/>
    </source>
</evidence>
<proteinExistence type="inferred from homology"/>
<sequence length="301" mass="33322">MASRVNICSVNILDNPSTFTAQFKLEITFEVFEYLPHDLEWELVYVGSAKSSSYDQVLDSALVGPVPEGRHKFVFAVDAADPSKIPVQDLVGVTVLLLRCKYSGQEFINLGWFVSNDYEDPELKENPPAKPLIEKLIRTVQTDDLRVTSFPIKWDENQPDEYPPEPEQGEIDDADLIPVEDFVDDEEKVDDEEEAEGNGGEEVDLEESMEKDEVQDAEEEETQADDVEDNEVDKNSGEDGSVDVPDDVEMAESTTNTSGNTSATTENIADNDAVAKEDKADLKEGGDAPFSDVTNESQVAQ</sequence>
<keyword evidence="9" id="KW-1185">Reference proteome</keyword>
<feature type="compositionally biased region" description="Acidic residues" evidence="7">
    <location>
        <begin position="157"/>
        <end position="175"/>
    </location>
</feature>
<keyword evidence="3" id="KW-0805">Transcription regulation</keyword>
<dbReference type="InterPro" id="IPR036747">
    <property type="entry name" value="ASF1-like_sf"/>
</dbReference>
<evidence type="ECO:0000256" key="6">
    <source>
        <dbReference type="ARBA" id="ARBA00023242"/>
    </source>
</evidence>
<dbReference type="Pfam" id="PF04729">
    <property type="entry name" value="ASF1_hist_chap"/>
    <property type="match status" value="1"/>
</dbReference>